<keyword evidence="3" id="KW-1185">Reference proteome</keyword>
<feature type="compositionally biased region" description="Basic residues" evidence="1">
    <location>
        <begin position="1"/>
        <end position="19"/>
    </location>
</feature>
<organism evidence="2 3">
    <name type="scientific">Paracidovorax wautersii</name>
    <dbReference type="NCBI Taxonomy" id="1177982"/>
    <lineage>
        <taxon>Bacteria</taxon>
        <taxon>Pseudomonadati</taxon>
        <taxon>Pseudomonadota</taxon>
        <taxon>Betaproteobacteria</taxon>
        <taxon>Burkholderiales</taxon>
        <taxon>Comamonadaceae</taxon>
        <taxon>Paracidovorax</taxon>
    </lineage>
</organism>
<protein>
    <recommendedName>
        <fullName evidence="4">MetA-pathway of phenol degradation</fullName>
    </recommendedName>
</protein>
<gene>
    <name evidence="2" type="ORF">QE399_001106</name>
</gene>
<name>A0ABU1I872_9BURK</name>
<proteinExistence type="predicted"/>
<evidence type="ECO:0000256" key="1">
    <source>
        <dbReference type="SAM" id="MobiDB-lite"/>
    </source>
</evidence>
<evidence type="ECO:0000313" key="3">
    <source>
        <dbReference type="Proteomes" id="UP001267710"/>
    </source>
</evidence>
<sequence length="245" mass="26515">MAMRYGQRRTANHPGRHGARPSPSAWLGVLGGLCWVTSQAHAAGGHHAVDDAAILAPGQCEMEVWADRERHGSRTLFHAGPACRVGPVEVGLNADRFHETGAGSATFAGPQVKWAHAVTDTVGVGVLAATGWRDRSPRVRSSLWLIAGTWQAHENLAVHVNLGKDFHRGGERPDTRRAGAAVEWAATPAWSFVAERFRESDTNLWRLGARYALSEGTSLDLSQARGLHGGAPPWWTLGVTWAFDR</sequence>
<reference evidence="2 3" key="1">
    <citation type="submission" date="2023-08" db="EMBL/GenBank/DDBJ databases">
        <title>Functional and genomic diversity of the sorghum phyllosphere microbiome.</title>
        <authorList>
            <person name="Shade A."/>
        </authorList>
    </citation>
    <scope>NUCLEOTIDE SEQUENCE [LARGE SCALE GENOMIC DNA]</scope>
    <source>
        <strain evidence="2 3">SORGH_AS_0335</strain>
    </source>
</reference>
<feature type="region of interest" description="Disordered" evidence="1">
    <location>
        <begin position="1"/>
        <end position="21"/>
    </location>
</feature>
<dbReference type="EMBL" id="JAVIZX010000001">
    <property type="protein sequence ID" value="MDR6213417.1"/>
    <property type="molecule type" value="Genomic_DNA"/>
</dbReference>
<evidence type="ECO:0008006" key="4">
    <source>
        <dbReference type="Google" id="ProtNLM"/>
    </source>
</evidence>
<comment type="caution">
    <text evidence="2">The sequence shown here is derived from an EMBL/GenBank/DDBJ whole genome shotgun (WGS) entry which is preliminary data.</text>
</comment>
<evidence type="ECO:0000313" key="2">
    <source>
        <dbReference type="EMBL" id="MDR6213417.1"/>
    </source>
</evidence>
<dbReference type="RefSeq" id="WP_309826905.1">
    <property type="nucleotide sequence ID" value="NZ_JAVIZX010000001.1"/>
</dbReference>
<accession>A0ABU1I872</accession>
<dbReference type="Proteomes" id="UP001267710">
    <property type="component" value="Unassembled WGS sequence"/>
</dbReference>